<feature type="domain" description="DUF397" evidence="1">
    <location>
        <begin position="4"/>
        <end position="56"/>
    </location>
</feature>
<accession>A0A5J6GB16</accession>
<dbReference type="RefSeq" id="WP_079044105.1">
    <property type="nucleotide sequence ID" value="NZ_CP023699.1"/>
</dbReference>
<dbReference type="InterPro" id="IPR007278">
    <property type="entry name" value="DUF397"/>
</dbReference>
<dbReference type="KEGG" id="ska:CP970_20470"/>
<name>A0A5J6GB16_STRKN</name>
<dbReference type="EMBL" id="CP023699">
    <property type="protein sequence ID" value="QEU92970.1"/>
    <property type="molecule type" value="Genomic_DNA"/>
</dbReference>
<dbReference type="Proteomes" id="UP000325529">
    <property type="component" value="Chromosome"/>
</dbReference>
<evidence type="ECO:0000313" key="3">
    <source>
        <dbReference type="Proteomes" id="UP000325529"/>
    </source>
</evidence>
<gene>
    <name evidence="2" type="ORF">CP970_20470</name>
</gene>
<protein>
    <submittedName>
        <fullName evidence="2">DUF397 domain-containing protein</fullName>
    </submittedName>
</protein>
<proteinExistence type="predicted"/>
<evidence type="ECO:0000313" key="2">
    <source>
        <dbReference type="EMBL" id="QEU92970.1"/>
    </source>
</evidence>
<evidence type="ECO:0000259" key="1">
    <source>
        <dbReference type="Pfam" id="PF04149"/>
    </source>
</evidence>
<dbReference type="AlphaFoldDB" id="A0A5J6GB16"/>
<keyword evidence="3" id="KW-1185">Reference proteome</keyword>
<dbReference type="OrthoDB" id="4288416at2"/>
<sequence>MSELHWQKSSFSGGPEGNCLYLATAADGTIRLRESDTPSTILSTTPRTLAALLSHTRRAHGHPAGENW</sequence>
<dbReference type="Pfam" id="PF04149">
    <property type="entry name" value="DUF397"/>
    <property type="match status" value="1"/>
</dbReference>
<reference evidence="2 3" key="1">
    <citation type="submission" date="2017-09" db="EMBL/GenBank/DDBJ databases">
        <authorList>
            <person name="Lee N."/>
            <person name="Cho B.-K."/>
        </authorList>
    </citation>
    <scope>NUCLEOTIDE SEQUENCE [LARGE SCALE GENOMIC DNA]</scope>
    <source>
        <strain evidence="2 3">ATCC 12853</strain>
    </source>
</reference>
<organism evidence="2 3">
    <name type="scientific">Streptomyces kanamyceticus</name>
    <dbReference type="NCBI Taxonomy" id="1967"/>
    <lineage>
        <taxon>Bacteria</taxon>
        <taxon>Bacillati</taxon>
        <taxon>Actinomycetota</taxon>
        <taxon>Actinomycetes</taxon>
        <taxon>Kitasatosporales</taxon>
        <taxon>Streptomycetaceae</taxon>
        <taxon>Streptomyces</taxon>
    </lineage>
</organism>